<proteinExistence type="predicted"/>
<reference evidence="2" key="1">
    <citation type="submission" date="2020-03" db="EMBL/GenBank/DDBJ databases">
        <authorList>
            <person name="Weist P."/>
        </authorList>
    </citation>
    <scope>NUCLEOTIDE SEQUENCE</scope>
</reference>
<feature type="compositionally biased region" description="Acidic residues" evidence="1">
    <location>
        <begin position="20"/>
        <end position="37"/>
    </location>
</feature>
<gene>
    <name evidence="2" type="ORF">PLEPLA_LOCUS19653</name>
</gene>
<evidence type="ECO:0000313" key="3">
    <source>
        <dbReference type="Proteomes" id="UP001153269"/>
    </source>
</evidence>
<feature type="region of interest" description="Disordered" evidence="1">
    <location>
        <begin position="15"/>
        <end position="50"/>
    </location>
</feature>
<name>A0A9N7YNE1_PLEPL</name>
<accession>A0A9N7YNE1</accession>
<organism evidence="2 3">
    <name type="scientific">Pleuronectes platessa</name>
    <name type="common">European plaice</name>
    <dbReference type="NCBI Taxonomy" id="8262"/>
    <lineage>
        <taxon>Eukaryota</taxon>
        <taxon>Metazoa</taxon>
        <taxon>Chordata</taxon>
        <taxon>Craniata</taxon>
        <taxon>Vertebrata</taxon>
        <taxon>Euteleostomi</taxon>
        <taxon>Actinopterygii</taxon>
        <taxon>Neopterygii</taxon>
        <taxon>Teleostei</taxon>
        <taxon>Neoteleostei</taxon>
        <taxon>Acanthomorphata</taxon>
        <taxon>Carangaria</taxon>
        <taxon>Pleuronectiformes</taxon>
        <taxon>Pleuronectoidei</taxon>
        <taxon>Pleuronectidae</taxon>
        <taxon>Pleuronectes</taxon>
    </lineage>
</organism>
<keyword evidence="3" id="KW-1185">Reference proteome</keyword>
<evidence type="ECO:0000313" key="2">
    <source>
        <dbReference type="EMBL" id="CAB1431596.1"/>
    </source>
</evidence>
<sequence>MPRYHIGAFARLKQLFSEDPSSEPEEDVKEPDLEADGQPDGLADREGDRDAFRMTWKTTWIRGTRQQLDHHPHRTRGKRDLQVKKRGNNVGIAGVRPTGSRCSSSAVDAALSGGLSGPHDARDVPRR</sequence>
<feature type="region of interest" description="Disordered" evidence="1">
    <location>
        <begin position="64"/>
        <end position="127"/>
    </location>
</feature>
<protein>
    <submittedName>
        <fullName evidence="2">Uncharacterized protein</fullName>
    </submittedName>
</protein>
<dbReference type="AlphaFoldDB" id="A0A9N7YNE1"/>
<dbReference type="EMBL" id="CADEAL010001352">
    <property type="protein sequence ID" value="CAB1431596.1"/>
    <property type="molecule type" value="Genomic_DNA"/>
</dbReference>
<comment type="caution">
    <text evidence="2">The sequence shown here is derived from an EMBL/GenBank/DDBJ whole genome shotgun (WGS) entry which is preliminary data.</text>
</comment>
<dbReference type="Proteomes" id="UP001153269">
    <property type="component" value="Unassembled WGS sequence"/>
</dbReference>
<evidence type="ECO:0000256" key="1">
    <source>
        <dbReference type="SAM" id="MobiDB-lite"/>
    </source>
</evidence>